<proteinExistence type="predicted"/>
<dbReference type="EMBL" id="AMXN01000001">
    <property type="protein sequence ID" value="ELS63355.1"/>
    <property type="molecule type" value="Genomic_DNA"/>
</dbReference>
<dbReference type="Proteomes" id="UP000011182">
    <property type="component" value="Unassembled WGS sequence"/>
</dbReference>
<dbReference type="InterPro" id="IPR011600">
    <property type="entry name" value="Pept_C14_caspase"/>
</dbReference>
<evidence type="ECO:0000313" key="2">
    <source>
        <dbReference type="EMBL" id="ELS63355.1"/>
    </source>
</evidence>
<accession>A0A9W5LM71</accession>
<dbReference type="Gene3D" id="3.40.50.1460">
    <property type="match status" value="1"/>
</dbReference>
<dbReference type="GO" id="GO:0006508">
    <property type="term" value="P:proteolysis"/>
    <property type="evidence" value="ECO:0007669"/>
    <property type="project" value="InterPro"/>
</dbReference>
<evidence type="ECO:0000259" key="1">
    <source>
        <dbReference type="Pfam" id="PF00656"/>
    </source>
</evidence>
<dbReference type="InterPro" id="IPR029030">
    <property type="entry name" value="Caspase-like_dom_sf"/>
</dbReference>
<protein>
    <recommendedName>
        <fullName evidence="1">Peptidase C14 caspase domain-containing protein</fullName>
    </recommendedName>
</protein>
<gene>
    <name evidence="2" type="ORF">BSI_07460</name>
</gene>
<evidence type="ECO:0000313" key="3">
    <source>
        <dbReference type="Proteomes" id="UP000011182"/>
    </source>
</evidence>
<keyword evidence="3" id="KW-1185">Reference proteome</keyword>
<reference evidence="2 3" key="1">
    <citation type="journal article" date="2014" name="Syst. Appl. Microbiol.">
        <title>Genomic insights into the taxonomic status of the three subspecies of Bacillus subtilis.</title>
        <authorList>
            <person name="Yi H."/>
            <person name="Chun J."/>
            <person name="Cha C.J."/>
        </authorList>
    </citation>
    <scope>NUCLEOTIDE SEQUENCE [LARGE SCALE GENOMIC DNA]</scope>
    <source>
        <strain evidence="2 3">KCTC 13429</strain>
    </source>
</reference>
<sequence length="511" mass="58914">MGRIKAFLVGVSEYSGIGAPDLPFCKTDIINVNKALREGLQLDDMDIFQMGMTNNGHVATVDFLHALELFIGNLQKDDIFIFYFSGHGTSSEIHNIVFSDGLLCTQDIINKIGESLAKSKVLLIDCCYSGNFRVEGTKSTNLEESIESFQGSGYAILSGSNAIEPSYGGSNGSIFTNILCDGLTNKFLIKKGELSLYDLQLWVKRLLEIHTLNNPDTPQHAIYRANIGGTIYFKISEYTPYEKGNIYFENEDYIIKSVEPVHHGSKKRYAAKILLKKPFSDAEIADVSTKIKKRLLFCDVYNNKIQEDRYKGFPSDIIWIYFTFYDSDILRGNYYCKTTWVSDNQDKTYWYSLKGSNKRLIKGVHFEFYPQYKIISNFIFDNTKSNDEVLYKVKEIRYQMITYAESIISLFNEYQNETIFEDELFASVTPYSSVLDSLFFESNDLPFSDETLSEWVQANITLFSTIHDFTLFYNEKFRNTRDSANRKLVMQSTVLRYYEDLKVLKELEQKR</sequence>
<organism evidence="2 3">
    <name type="scientific">Bacillus inaquosorum KCTC 13429</name>
    <dbReference type="NCBI Taxonomy" id="1236548"/>
    <lineage>
        <taxon>Bacteria</taxon>
        <taxon>Bacillati</taxon>
        <taxon>Bacillota</taxon>
        <taxon>Bacilli</taxon>
        <taxon>Bacillales</taxon>
        <taxon>Bacillaceae</taxon>
        <taxon>Bacillus</taxon>
    </lineage>
</organism>
<name>A0A9W5LM71_9BACI</name>
<dbReference type="GO" id="GO:0004197">
    <property type="term" value="F:cysteine-type endopeptidase activity"/>
    <property type="evidence" value="ECO:0007669"/>
    <property type="project" value="InterPro"/>
</dbReference>
<feature type="domain" description="Peptidase C14 caspase" evidence="1">
    <location>
        <begin position="5"/>
        <end position="186"/>
    </location>
</feature>
<dbReference type="Pfam" id="PF00656">
    <property type="entry name" value="Peptidase_C14"/>
    <property type="match status" value="1"/>
</dbReference>
<comment type="caution">
    <text evidence="2">The sequence shown here is derived from an EMBL/GenBank/DDBJ whole genome shotgun (WGS) entry which is preliminary data.</text>
</comment>
<dbReference type="RefSeq" id="WP_003236471.1">
    <property type="nucleotide sequence ID" value="NZ_AMXN01000001.1"/>
</dbReference>
<dbReference type="SUPFAM" id="SSF52129">
    <property type="entry name" value="Caspase-like"/>
    <property type="match status" value="1"/>
</dbReference>
<dbReference type="AlphaFoldDB" id="A0A9W5LM71"/>